<dbReference type="EC" id="4.2.1.96" evidence="3"/>
<evidence type="ECO:0000256" key="5">
    <source>
        <dbReference type="ARBA" id="ARBA00023239"/>
    </source>
</evidence>
<dbReference type="SUPFAM" id="SSF55248">
    <property type="entry name" value="PCD-like"/>
    <property type="match status" value="1"/>
</dbReference>
<sequence>MGTDDRISPRRFHDADGVEDWSVLYDGAVARYATGTFERGAALVAEIARLAEEAGHHPDLDLRYGSLVVRLVSHDVGDISARDQALAARISRAARELGIESAATRAQTVQISIHALDIPTVLAFWQAALAYDRVGDADLVDPLGRGPAVAFQPLDHPMTHRNRIHIDISLPRAEAVERVDAVLAAGGRLTEHTREPHWWSLADPEGNVADIAAWRDDSEEGDL</sequence>
<dbReference type="CDD" id="cd00488">
    <property type="entry name" value="PCD_DCoH"/>
    <property type="match status" value="1"/>
</dbReference>
<reference evidence="7 8" key="1">
    <citation type="submission" date="2020-08" db="EMBL/GenBank/DDBJ databases">
        <title>Sequencing the genomes of 1000 actinobacteria strains.</title>
        <authorList>
            <person name="Klenk H.-P."/>
        </authorList>
    </citation>
    <scope>NUCLEOTIDE SEQUENCE [LARGE SCALE GENOMIC DNA]</scope>
    <source>
        <strain evidence="7 8">DSM 20146</strain>
    </source>
</reference>
<dbReference type="InterPro" id="IPR041581">
    <property type="entry name" value="Glyoxalase_6"/>
</dbReference>
<dbReference type="Pfam" id="PF18029">
    <property type="entry name" value="Glyoxalase_6"/>
    <property type="match status" value="1"/>
</dbReference>
<dbReference type="AlphaFoldDB" id="A0A7W4UZY4"/>
<proteinExistence type="inferred from homology"/>
<accession>A0A7W4UZY4</accession>
<protein>
    <recommendedName>
        <fullName evidence="4">Putative pterin-4-alpha-carbinolamine dehydratase</fullName>
        <ecNumber evidence="3">4.2.1.96</ecNumber>
    </recommendedName>
</protein>
<keyword evidence="8" id="KW-1185">Reference proteome</keyword>
<evidence type="ECO:0000256" key="2">
    <source>
        <dbReference type="ARBA" id="ARBA00006472"/>
    </source>
</evidence>
<keyword evidence="5 7" id="KW-0456">Lyase</keyword>
<dbReference type="Gene3D" id="3.30.1360.20">
    <property type="entry name" value="Transcriptional coactivator/pterin dehydratase"/>
    <property type="match status" value="1"/>
</dbReference>
<name>A0A7W4UZY4_LEIAQ</name>
<dbReference type="RefSeq" id="WP_248616210.1">
    <property type="nucleotide sequence ID" value="NZ_JACHVP010000004.1"/>
</dbReference>
<dbReference type="GO" id="GO:0008124">
    <property type="term" value="F:4-alpha-hydroxytetrahydrobiopterin dehydratase activity"/>
    <property type="evidence" value="ECO:0007669"/>
    <property type="project" value="UniProtKB-EC"/>
</dbReference>
<dbReference type="EMBL" id="JACHVP010000004">
    <property type="protein sequence ID" value="MBB2968808.1"/>
    <property type="molecule type" value="Genomic_DNA"/>
</dbReference>
<evidence type="ECO:0000256" key="4">
    <source>
        <dbReference type="ARBA" id="ARBA00021735"/>
    </source>
</evidence>
<dbReference type="PANTHER" id="PTHR35908:SF1">
    <property type="entry name" value="CONSERVED PROTEIN"/>
    <property type="match status" value="1"/>
</dbReference>
<comment type="caution">
    <text evidence="7">The sequence shown here is derived from an EMBL/GenBank/DDBJ whole genome shotgun (WGS) entry which is preliminary data.</text>
</comment>
<dbReference type="PANTHER" id="PTHR35908">
    <property type="entry name" value="HYPOTHETICAL FUSION PROTEIN"/>
    <property type="match status" value="1"/>
</dbReference>
<evidence type="ECO:0000259" key="6">
    <source>
        <dbReference type="Pfam" id="PF18029"/>
    </source>
</evidence>
<comment type="similarity">
    <text evidence="2">Belongs to the pterin-4-alpha-carbinolamine dehydratase family.</text>
</comment>
<dbReference type="InterPro" id="IPR036428">
    <property type="entry name" value="PCD_sf"/>
</dbReference>
<feature type="domain" description="Glyoxalase-like" evidence="6">
    <location>
        <begin position="111"/>
        <end position="210"/>
    </location>
</feature>
<evidence type="ECO:0000313" key="7">
    <source>
        <dbReference type="EMBL" id="MBB2968808.1"/>
    </source>
</evidence>
<evidence type="ECO:0000256" key="1">
    <source>
        <dbReference type="ARBA" id="ARBA00001554"/>
    </source>
</evidence>
<evidence type="ECO:0000313" key="8">
    <source>
        <dbReference type="Proteomes" id="UP000538196"/>
    </source>
</evidence>
<comment type="catalytic activity">
    <reaction evidence="1">
        <text>(4aS,6R)-4a-hydroxy-L-erythro-5,6,7,8-tetrahydrobiopterin = (6R)-L-erythro-6,7-dihydrobiopterin + H2O</text>
        <dbReference type="Rhea" id="RHEA:11920"/>
        <dbReference type="ChEBI" id="CHEBI:15377"/>
        <dbReference type="ChEBI" id="CHEBI:15642"/>
        <dbReference type="ChEBI" id="CHEBI:43120"/>
        <dbReference type="EC" id="4.2.1.96"/>
    </reaction>
</comment>
<dbReference type="GO" id="GO:0006729">
    <property type="term" value="P:tetrahydrobiopterin biosynthetic process"/>
    <property type="evidence" value="ECO:0007669"/>
    <property type="project" value="InterPro"/>
</dbReference>
<dbReference type="Pfam" id="PF01329">
    <property type="entry name" value="Pterin_4a"/>
    <property type="match status" value="1"/>
</dbReference>
<gene>
    <name evidence="7" type="ORF">FHX33_003584</name>
</gene>
<dbReference type="Gene3D" id="3.10.180.10">
    <property type="entry name" value="2,3-Dihydroxybiphenyl 1,2-Dioxygenase, domain 1"/>
    <property type="match status" value="1"/>
</dbReference>
<dbReference type="InterPro" id="IPR001533">
    <property type="entry name" value="Pterin_deHydtase"/>
</dbReference>
<evidence type="ECO:0000256" key="3">
    <source>
        <dbReference type="ARBA" id="ARBA00013252"/>
    </source>
</evidence>
<dbReference type="Proteomes" id="UP000538196">
    <property type="component" value="Unassembled WGS sequence"/>
</dbReference>
<dbReference type="InterPro" id="IPR029068">
    <property type="entry name" value="Glyas_Bleomycin-R_OHBP_Dase"/>
</dbReference>
<dbReference type="SUPFAM" id="SSF54593">
    <property type="entry name" value="Glyoxalase/Bleomycin resistance protein/Dihydroxybiphenyl dioxygenase"/>
    <property type="match status" value="1"/>
</dbReference>
<organism evidence="7 8">
    <name type="scientific">Leifsonia aquatica</name>
    <name type="common">Corynebacterium aquaticum</name>
    <dbReference type="NCBI Taxonomy" id="144185"/>
    <lineage>
        <taxon>Bacteria</taxon>
        <taxon>Bacillati</taxon>
        <taxon>Actinomycetota</taxon>
        <taxon>Actinomycetes</taxon>
        <taxon>Micrococcales</taxon>
        <taxon>Microbacteriaceae</taxon>
        <taxon>Leifsonia</taxon>
    </lineage>
</organism>